<dbReference type="Proteomes" id="UP000693970">
    <property type="component" value="Unassembled WGS sequence"/>
</dbReference>
<dbReference type="EMBL" id="JAGRRH010000014">
    <property type="protein sequence ID" value="KAG7358918.1"/>
    <property type="molecule type" value="Genomic_DNA"/>
</dbReference>
<protein>
    <submittedName>
        <fullName evidence="3">Ankyrin repeat domain protein</fullName>
    </submittedName>
</protein>
<proteinExistence type="predicted"/>
<evidence type="ECO:0000313" key="4">
    <source>
        <dbReference type="Proteomes" id="UP000693970"/>
    </source>
</evidence>
<evidence type="ECO:0000313" key="3">
    <source>
        <dbReference type="EMBL" id="KAG7358918.1"/>
    </source>
</evidence>
<keyword evidence="1" id="KW-0175">Coiled coil</keyword>
<comment type="caution">
    <text evidence="3">The sequence shown here is derived from an EMBL/GenBank/DDBJ whole genome shotgun (WGS) entry which is preliminary data.</text>
</comment>
<reference evidence="3" key="2">
    <citation type="submission" date="2021-04" db="EMBL/GenBank/DDBJ databases">
        <authorList>
            <person name="Podell S."/>
        </authorList>
    </citation>
    <scope>NUCLEOTIDE SEQUENCE</scope>
    <source>
        <strain evidence="3">Hildebrandi</strain>
    </source>
</reference>
<reference evidence="3" key="1">
    <citation type="journal article" date="2021" name="Sci. Rep.">
        <title>Diploid genomic architecture of Nitzschia inconspicua, an elite biomass production diatom.</title>
        <authorList>
            <person name="Oliver A."/>
            <person name="Podell S."/>
            <person name="Pinowska A."/>
            <person name="Traller J.C."/>
            <person name="Smith S.R."/>
            <person name="McClure R."/>
            <person name="Beliaev A."/>
            <person name="Bohutskyi P."/>
            <person name="Hill E.A."/>
            <person name="Rabines A."/>
            <person name="Zheng H."/>
            <person name="Allen L.Z."/>
            <person name="Kuo A."/>
            <person name="Grigoriev I.V."/>
            <person name="Allen A.E."/>
            <person name="Hazlebeck D."/>
            <person name="Allen E.E."/>
        </authorList>
    </citation>
    <scope>NUCLEOTIDE SEQUENCE</scope>
    <source>
        <strain evidence="3">Hildebrandi</strain>
    </source>
</reference>
<evidence type="ECO:0000256" key="1">
    <source>
        <dbReference type="SAM" id="Coils"/>
    </source>
</evidence>
<dbReference type="OrthoDB" id="49032at2759"/>
<gene>
    <name evidence="3" type="ORF">IV203_015507</name>
</gene>
<name>A0A9K3PTJ2_9STRA</name>
<dbReference type="AlphaFoldDB" id="A0A9K3PTJ2"/>
<organism evidence="3 4">
    <name type="scientific">Nitzschia inconspicua</name>
    <dbReference type="NCBI Taxonomy" id="303405"/>
    <lineage>
        <taxon>Eukaryota</taxon>
        <taxon>Sar</taxon>
        <taxon>Stramenopiles</taxon>
        <taxon>Ochrophyta</taxon>
        <taxon>Bacillariophyta</taxon>
        <taxon>Bacillariophyceae</taxon>
        <taxon>Bacillariophycidae</taxon>
        <taxon>Bacillariales</taxon>
        <taxon>Bacillariaceae</taxon>
        <taxon>Nitzschia</taxon>
    </lineage>
</organism>
<feature type="compositionally biased region" description="Polar residues" evidence="2">
    <location>
        <begin position="406"/>
        <end position="419"/>
    </location>
</feature>
<accession>A0A9K3PTJ2</accession>
<feature type="coiled-coil region" evidence="1">
    <location>
        <begin position="335"/>
        <end position="369"/>
    </location>
</feature>
<feature type="region of interest" description="Disordered" evidence="2">
    <location>
        <begin position="378"/>
        <end position="427"/>
    </location>
</feature>
<keyword evidence="4" id="KW-1185">Reference proteome</keyword>
<sequence length="550" mass="60923">MPSTPSTSHPTLEERICQQIFALPPNCPRAKVHTVLDPLLEVDFSDTEDDIQRIFHDTDDERIEENPSAVLEYHSTTHDITPLMVACDKCNQGCLDYMLEKFLQVAKTKDPVRLRRAKTRKLRSLLGNPLMDASNENRNTAMHHAATAGCWTAIATLQRIQSLLIMHVDQKLGWEEGLEQHGAKSNAGVSSPTIQSTPSRTSILLRLGLARNSHNDTPLMMATQSSHAYQFVKTWYDLTWKEVQAMNGGSSALTETTLREALEATNDSKDSCLSLASSLGQIDLVYFLVGRDDEEGGSKDSTITTKVNVTANEVLKCKSSLHKMEQTLNSNPTLKKQYQSQCDNVKACLKLLESQLARTSERVAKELLQEAELAINTNGDSFSTDDKSKRKKKKKTKGKGDALISTGATSSVHAQQESTKPCDFQSEQKRESGAILTTLPDGKIAVRVMGHKEETPNGQSALGIDQTFVSPDATDLLRERFRGISSEVDSVMSALCLDVKCLLYSDHGMALNLSPAQLDAVQQILEKQLESVQKAREIQRRMHEIGEQVK</sequence>
<evidence type="ECO:0000256" key="2">
    <source>
        <dbReference type="SAM" id="MobiDB-lite"/>
    </source>
</evidence>